<dbReference type="PANTHER" id="PTHR39200">
    <property type="entry name" value="HYPOTHETICAL EXPORTED PROTEIN"/>
    <property type="match status" value="1"/>
</dbReference>
<reference evidence="3" key="1">
    <citation type="submission" date="2016-10" db="EMBL/GenBank/DDBJ databases">
        <authorList>
            <person name="Varghese N."/>
            <person name="Submissions S."/>
        </authorList>
    </citation>
    <scope>NUCLEOTIDE SEQUENCE [LARGE SCALE GENOMIC DNA]</scope>
    <source>
        <strain evidence="3">DSM 23095</strain>
    </source>
</reference>
<dbReference type="RefSeq" id="WP_087939776.1">
    <property type="nucleotide sequence ID" value="NZ_FNAC01000020.1"/>
</dbReference>
<organism evidence="2 3">
    <name type="scientific">Algoriphagus faecimaris</name>
    <dbReference type="NCBI Taxonomy" id="686796"/>
    <lineage>
        <taxon>Bacteria</taxon>
        <taxon>Pseudomonadati</taxon>
        <taxon>Bacteroidota</taxon>
        <taxon>Cytophagia</taxon>
        <taxon>Cytophagales</taxon>
        <taxon>Cyclobacteriaceae</taxon>
        <taxon>Algoriphagus</taxon>
    </lineage>
</organism>
<gene>
    <name evidence="2" type="ORF">SAMN04488104_102073</name>
</gene>
<dbReference type="OrthoDB" id="947409at2"/>
<dbReference type="AlphaFoldDB" id="A0A1G6T510"/>
<evidence type="ECO:0000259" key="1">
    <source>
        <dbReference type="Pfam" id="PF10988"/>
    </source>
</evidence>
<dbReference type="Pfam" id="PF10988">
    <property type="entry name" value="DUF2807"/>
    <property type="match status" value="1"/>
</dbReference>
<protein>
    <submittedName>
        <fullName evidence="2">Putative auto-transporter adhesin, head GIN domain</fullName>
    </submittedName>
</protein>
<sequence>MNRILFVLFSLTFLILSCTSKNYGPEGERIIDLENISSLHIEGNFTVLIQQSTDEQLILNAPEELIDKIEVTQNNGQLKIMLDEQTKNFLEENTIQLDISLTDLSFLEYSIAGKLTILPYFQVDDIRIQGQGAGKVELNLEAESIIAEFSMVGEATLNGSSENFTLRNDGLGKIDASELFAKNTVLSSSGIGSIQVYAEETLSLNVSGIGKVVYSGPAEVIKRNVSGIGKVEYQESTARH</sequence>
<dbReference type="Gene3D" id="2.160.20.120">
    <property type="match status" value="1"/>
</dbReference>
<name>A0A1G6T510_9BACT</name>
<keyword evidence="3" id="KW-1185">Reference proteome</keyword>
<evidence type="ECO:0000313" key="2">
    <source>
        <dbReference type="EMBL" id="SDD24119.1"/>
    </source>
</evidence>
<proteinExistence type="predicted"/>
<dbReference type="PANTHER" id="PTHR39200:SF1">
    <property type="entry name" value="AUTO-TRANSPORTER ADHESIN HEAD GIN DOMAIN-CONTAINING PROTEIN-RELATED"/>
    <property type="match status" value="1"/>
</dbReference>
<dbReference type="STRING" id="686796.SAMN04488104_102073"/>
<dbReference type="InterPro" id="IPR021255">
    <property type="entry name" value="DUF2807"/>
</dbReference>
<dbReference type="Proteomes" id="UP000199060">
    <property type="component" value="Unassembled WGS sequence"/>
</dbReference>
<evidence type="ECO:0000313" key="3">
    <source>
        <dbReference type="Proteomes" id="UP000199060"/>
    </source>
</evidence>
<accession>A0A1G6T510</accession>
<dbReference type="EMBL" id="FNAC01000020">
    <property type="protein sequence ID" value="SDD24119.1"/>
    <property type="molecule type" value="Genomic_DNA"/>
</dbReference>
<dbReference type="PROSITE" id="PS51257">
    <property type="entry name" value="PROKAR_LIPOPROTEIN"/>
    <property type="match status" value="1"/>
</dbReference>
<feature type="domain" description="Putative auto-transporter adhesin head GIN" evidence="1">
    <location>
        <begin position="38"/>
        <end position="216"/>
    </location>
</feature>